<organism evidence="1">
    <name type="scientific">hydrothermal vent metagenome</name>
    <dbReference type="NCBI Taxonomy" id="652676"/>
    <lineage>
        <taxon>unclassified sequences</taxon>
        <taxon>metagenomes</taxon>
        <taxon>ecological metagenomes</taxon>
    </lineage>
</organism>
<name>A0A1W1BZ61_9ZZZZ</name>
<reference evidence="1" key="1">
    <citation type="submission" date="2016-10" db="EMBL/GenBank/DDBJ databases">
        <authorList>
            <person name="de Groot N.N."/>
        </authorList>
    </citation>
    <scope>NUCLEOTIDE SEQUENCE</scope>
</reference>
<accession>A0A1W1BZ61</accession>
<protein>
    <recommendedName>
        <fullName evidence="2">Transposase (putative) YhgA-like domain-containing protein</fullName>
    </recommendedName>
</protein>
<proteinExistence type="predicted"/>
<gene>
    <name evidence="1" type="ORF">MNB_SV-12-1385</name>
</gene>
<evidence type="ECO:0008006" key="2">
    <source>
        <dbReference type="Google" id="ProtNLM"/>
    </source>
</evidence>
<dbReference type="EMBL" id="FPHE01000087">
    <property type="protein sequence ID" value="SFV58878.1"/>
    <property type="molecule type" value="Genomic_DNA"/>
</dbReference>
<dbReference type="AlphaFoldDB" id="A0A1W1BZ61"/>
<sequence length="216" mass="25813">MLYKNGDEVVHIEIQNNNHEQMHLRMHRYYSDILFLYEDYRVSQYMLYIGKAKCNMKSQIKRDRIDYSYDIIDIRDIPCESFLYSNDPSALVLAMLCDFEEKDKQMVVNTILRRLRELNDEKEYRNYLKMVNVYSTNRGLEKEVEKGVKMLTVDIEKTPFYQIGVKTGVAKGIKEATFKNAMVMINRFKLSIDDTVKELHIKKEELLEYMKQQQSK</sequence>
<evidence type="ECO:0000313" key="1">
    <source>
        <dbReference type="EMBL" id="SFV58878.1"/>
    </source>
</evidence>